<comment type="subcellular location">
    <subcellularLocation>
        <location evidence="10">Cell inner membrane</location>
        <topology evidence="10">Multi-pass membrane protein</topology>
    </subcellularLocation>
    <subcellularLocation>
        <location evidence="1">Cell membrane</location>
        <topology evidence="1">Multi-pass membrane protein</topology>
    </subcellularLocation>
</comment>
<feature type="transmembrane region" description="Helical" evidence="10">
    <location>
        <begin position="316"/>
        <end position="340"/>
    </location>
</feature>
<dbReference type="GO" id="GO:0071555">
    <property type="term" value="P:cell wall organization"/>
    <property type="evidence" value="ECO:0007669"/>
    <property type="project" value="UniProtKB-UniRule"/>
</dbReference>
<name>A0A3E0WYP4_9GAMM</name>
<dbReference type="NCBIfam" id="TIGR01695">
    <property type="entry name" value="murJ_mviN"/>
    <property type="match status" value="1"/>
</dbReference>
<dbReference type="GO" id="GO:0005886">
    <property type="term" value="C:plasma membrane"/>
    <property type="evidence" value="ECO:0007669"/>
    <property type="project" value="UniProtKB-SubCell"/>
</dbReference>
<dbReference type="GO" id="GO:0008360">
    <property type="term" value="P:regulation of cell shape"/>
    <property type="evidence" value="ECO:0007669"/>
    <property type="project" value="UniProtKB-UniRule"/>
</dbReference>
<evidence type="ECO:0000256" key="8">
    <source>
        <dbReference type="ARBA" id="ARBA00060041"/>
    </source>
</evidence>
<dbReference type="PIRSF" id="PIRSF002869">
    <property type="entry name" value="MviN"/>
    <property type="match status" value="1"/>
</dbReference>
<evidence type="ECO:0000256" key="10">
    <source>
        <dbReference type="HAMAP-Rule" id="MF_02078"/>
    </source>
</evidence>
<evidence type="ECO:0000256" key="6">
    <source>
        <dbReference type="ARBA" id="ARBA00022989"/>
    </source>
</evidence>
<dbReference type="OrthoDB" id="9816572at2"/>
<feature type="transmembrane region" description="Helical" evidence="10">
    <location>
        <begin position="277"/>
        <end position="295"/>
    </location>
</feature>
<keyword evidence="10 11" id="KW-0961">Cell wall biogenesis/degradation</keyword>
<evidence type="ECO:0000256" key="7">
    <source>
        <dbReference type="ARBA" id="ARBA00023136"/>
    </source>
</evidence>
<accession>A0A3E0WYP4</accession>
<proteinExistence type="inferred from homology"/>
<keyword evidence="2 10" id="KW-1003">Cell membrane</keyword>
<sequence>MKKKGLLQNIATFGSLTFLSRILGLVRDVIIGTVFGPSAATDAFFVAFKIPNFMRRLFAEGAFSQAFVPVLAEYKSQRSQDEVRQLVSRTIGVLGTVLTVITLLGMLGAPWVVSAFAPGFSDEPDKYELAVELLRYTFPYILFISLVACAGGVLNTYGQFGPPAFAPVLLNLTLIAGALWSGPFTDEPIKALGVAVLVAGVLQLLLQLPYLAKLGLLTRPRWGWKDSGVRKIMRLMGPAIFGSSVAQINLLVDTILASFLITGSVTWLYFSDRMVEFPLGIFGVALGTVILPRLSSEFASKAPERFSNTLDWALRWVVLIAAPATVGLVLLSAPILSTLFQYGQFTAYDVRAAGLSLSAYALGLSGFILVKVAAPGYFARQDMKTPVVFAAISMVLNMILSIAAVLWLRDSGVGHVGLAFATACAATLNAALLLVGLRRSGVYRASPGWWGLLAKVGFATVAMGALLAIPATNVEWWLEGTLWLRIGYLLGWIGLAVLLYFGCLALLRMPWRTLRAPAPS</sequence>
<dbReference type="CDD" id="cd13123">
    <property type="entry name" value="MATE_MurJ_like"/>
    <property type="match status" value="1"/>
</dbReference>
<dbReference type="GO" id="GO:0015648">
    <property type="term" value="F:lipid-linked peptidoglycan transporter activity"/>
    <property type="evidence" value="ECO:0007669"/>
    <property type="project" value="UniProtKB-UniRule"/>
</dbReference>
<dbReference type="InterPro" id="IPR004268">
    <property type="entry name" value="MurJ"/>
</dbReference>
<dbReference type="RefSeq" id="WP_116301640.1">
    <property type="nucleotide sequence ID" value="NZ_NFZV01000005.1"/>
</dbReference>
<comment type="caution">
    <text evidence="12">The sequence shown here is derived from an EMBL/GenBank/DDBJ whole genome shotgun (WGS) entry which is preliminary data.</text>
</comment>
<gene>
    <name evidence="10" type="primary">murJ</name>
    <name evidence="12" type="ORF">CAL65_08425</name>
</gene>
<dbReference type="PANTHER" id="PTHR47019">
    <property type="entry name" value="LIPID II FLIPPASE MURJ"/>
    <property type="match status" value="1"/>
</dbReference>
<dbReference type="PRINTS" id="PR01806">
    <property type="entry name" value="VIRFACTRMVIN"/>
</dbReference>
<keyword evidence="10 11" id="KW-0813">Transport</keyword>
<evidence type="ECO:0000256" key="2">
    <source>
        <dbReference type="ARBA" id="ARBA00022475"/>
    </source>
</evidence>
<comment type="similarity">
    <text evidence="9 10 11">Belongs to the MurJ/MviN family.</text>
</comment>
<keyword evidence="6 10" id="KW-1133">Transmembrane helix</keyword>
<dbReference type="UniPathway" id="UPA00219"/>
<feature type="transmembrane region" description="Helical" evidence="10">
    <location>
        <begin position="352"/>
        <end position="374"/>
    </location>
</feature>
<evidence type="ECO:0000313" key="12">
    <source>
        <dbReference type="EMBL" id="RFA37928.1"/>
    </source>
</evidence>
<feature type="transmembrane region" description="Helical" evidence="10">
    <location>
        <begin position="232"/>
        <end position="257"/>
    </location>
</feature>
<feature type="transmembrane region" description="Helical" evidence="10">
    <location>
        <begin position="189"/>
        <end position="211"/>
    </location>
</feature>
<feature type="transmembrane region" description="Helical" evidence="10">
    <location>
        <begin position="489"/>
        <end position="507"/>
    </location>
</feature>
<evidence type="ECO:0000256" key="5">
    <source>
        <dbReference type="ARBA" id="ARBA00022984"/>
    </source>
</evidence>
<keyword evidence="5 10" id="KW-0573">Peptidoglycan synthesis</keyword>
<keyword evidence="13" id="KW-1185">Reference proteome</keyword>
<evidence type="ECO:0000256" key="9">
    <source>
        <dbReference type="ARBA" id="ARBA00061532"/>
    </source>
</evidence>
<feature type="transmembrane region" description="Helical" evidence="10">
    <location>
        <begin position="29"/>
        <end position="48"/>
    </location>
</feature>
<dbReference type="Proteomes" id="UP000256763">
    <property type="component" value="Unassembled WGS sequence"/>
</dbReference>
<reference evidence="13" key="1">
    <citation type="submission" date="2017-05" db="EMBL/GenBank/DDBJ databases">
        <authorList>
            <person name="Sharma S."/>
            <person name="Sidhu C."/>
            <person name="Pinnaka A.K."/>
        </authorList>
    </citation>
    <scope>NUCLEOTIDE SEQUENCE [LARGE SCALE GENOMIC DNA]</scope>
    <source>
        <strain evidence="13">AK93</strain>
    </source>
</reference>
<keyword evidence="7 10" id="KW-0472">Membrane</keyword>
<keyword evidence="3 10" id="KW-0812">Transmembrane</keyword>
<dbReference type="PANTHER" id="PTHR47019:SF1">
    <property type="entry name" value="LIPID II FLIPPASE MURJ"/>
    <property type="match status" value="1"/>
</dbReference>
<evidence type="ECO:0000256" key="3">
    <source>
        <dbReference type="ARBA" id="ARBA00022692"/>
    </source>
</evidence>
<dbReference type="EMBL" id="NFZW01000006">
    <property type="protein sequence ID" value="RFA37928.1"/>
    <property type="molecule type" value="Genomic_DNA"/>
</dbReference>
<keyword evidence="4 10" id="KW-0133">Cell shape</keyword>
<organism evidence="12 13">
    <name type="scientific">Alkalilimnicola ehrlichii</name>
    <dbReference type="NCBI Taxonomy" id="351052"/>
    <lineage>
        <taxon>Bacteria</taxon>
        <taxon>Pseudomonadati</taxon>
        <taxon>Pseudomonadota</taxon>
        <taxon>Gammaproteobacteria</taxon>
        <taxon>Chromatiales</taxon>
        <taxon>Ectothiorhodospiraceae</taxon>
        <taxon>Alkalilimnicola</taxon>
    </lineage>
</organism>
<dbReference type="GO" id="GO:0009252">
    <property type="term" value="P:peptidoglycan biosynthetic process"/>
    <property type="evidence" value="ECO:0007669"/>
    <property type="project" value="UniProtKB-UniRule"/>
</dbReference>
<feature type="transmembrane region" description="Helical" evidence="10">
    <location>
        <begin position="164"/>
        <end position="183"/>
    </location>
</feature>
<feature type="transmembrane region" description="Helical" evidence="10">
    <location>
        <begin position="414"/>
        <end position="437"/>
    </location>
</feature>
<dbReference type="AlphaFoldDB" id="A0A3E0WYP4"/>
<dbReference type="InterPro" id="IPR051050">
    <property type="entry name" value="Lipid_II_flippase_MurJ/MviN"/>
</dbReference>
<comment type="function">
    <text evidence="8 10 11">Involved in peptidoglycan biosynthesis. Transports lipid-linked peptidoglycan precursors from the inner to the outer leaflet of the cytoplasmic membrane.</text>
</comment>
<evidence type="ECO:0000313" key="13">
    <source>
        <dbReference type="Proteomes" id="UP000256763"/>
    </source>
</evidence>
<feature type="transmembrane region" description="Helical" evidence="10">
    <location>
        <begin position="386"/>
        <end position="408"/>
    </location>
</feature>
<feature type="transmembrane region" description="Helical" evidence="10">
    <location>
        <begin position="137"/>
        <end position="157"/>
    </location>
</feature>
<dbReference type="HAMAP" id="MF_02078">
    <property type="entry name" value="MurJ_MviN"/>
    <property type="match status" value="1"/>
</dbReference>
<protein>
    <recommendedName>
        <fullName evidence="10">Probable lipid II flippase MurJ</fullName>
    </recommendedName>
</protein>
<dbReference type="Pfam" id="PF03023">
    <property type="entry name" value="MurJ"/>
    <property type="match status" value="1"/>
</dbReference>
<evidence type="ECO:0000256" key="1">
    <source>
        <dbReference type="ARBA" id="ARBA00004651"/>
    </source>
</evidence>
<keyword evidence="10" id="KW-0997">Cell inner membrane</keyword>
<feature type="transmembrane region" description="Helical" evidence="10">
    <location>
        <begin position="449"/>
        <end position="469"/>
    </location>
</feature>
<feature type="transmembrane region" description="Helical" evidence="10">
    <location>
        <begin position="7"/>
        <end position="23"/>
    </location>
</feature>
<evidence type="ECO:0000256" key="11">
    <source>
        <dbReference type="PIRNR" id="PIRNR002869"/>
    </source>
</evidence>
<feature type="transmembrane region" description="Helical" evidence="10">
    <location>
        <begin position="91"/>
        <end position="117"/>
    </location>
</feature>
<comment type="pathway">
    <text evidence="10">Cell wall biogenesis; peptidoglycan biosynthesis.</text>
</comment>
<evidence type="ECO:0000256" key="4">
    <source>
        <dbReference type="ARBA" id="ARBA00022960"/>
    </source>
</evidence>
<dbReference type="GO" id="GO:0034204">
    <property type="term" value="P:lipid translocation"/>
    <property type="evidence" value="ECO:0007669"/>
    <property type="project" value="TreeGrafter"/>
</dbReference>